<evidence type="ECO:0000313" key="2">
    <source>
        <dbReference type="EMBL" id="KOM39865.1"/>
    </source>
</evidence>
<dbReference type="Proteomes" id="UP000053144">
    <property type="component" value="Chromosome 4"/>
</dbReference>
<evidence type="ECO:0000256" key="1">
    <source>
        <dbReference type="SAM" id="MobiDB-lite"/>
    </source>
</evidence>
<feature type="compositionally biased region" description="Low complexity" evidence="1">
    <location>
        <begin position="44"/>
        <end position="53"/>
    </location>
</feature>
<evidence type="ECO:0000313" key="3">
    <source>
        <dbReference type="Proteomes" id="UP000053144"/>
    </source>
</evidence>
<dbReference type="Gramene" id="KOM39865">
    <property type="protein sequence ID" value="KOM39865"/>
    <property type="gene ID" value="LR48_Vigan04g006300"/>
</dbReference>
<name>A0A0L9UAA4_PHAAN</name>
<proteinExistence type="predicted"/>
<feature type="region of interest" description="Disordered" evidence="1">
    <location>
        <begin position="160"/>
        <end position="187"/>
    </location>
</feature>
<reference evidence="3" key="1">
    <citation type="journal article" date="2015" name="Proc. Natl. Acad. Sci. U.S.A.">
        <title>Genome sequencing of adzuki bean (Vigna angularis) provides insight into high starch and low fat accumulation and domestication.</title>
        <authorList>
            <person name="Yang K."/>
            <person name="Tian Z."/>
            <person name="Chen C."/>
            <person name="Luo L."/>
            <person name="Zhao B."/>
            <person name="Wang Z."/>
            <person name="Yu L."/>
            <person name="Li Y."/>
            <person name="Sun Y."/>
            <person name="Li W."/>
            <person name="Chen Y."/>
            <person name="Li Y."/>
            <person name="Zhang Y."/>
            <person name="Ai D."/>
            <person name="Zhao J."/>
            <person name="Shang C."/>
            <person name="Ma Y."/>
            <person name="Wu B."/>
            <person name="Wang M."/>
            <person name="Gao L."/>
            <person name="Sun D."/>
            <person name="Zhang P."/>
            <person name="Guo F."/>
            <person name="Wang W."/>
            <person name="Li Y."/>
            <person name="Wang J."/>
            <person name="Varshney R.K."/>
            <person name="Wang J."/>
            <person name="Ling H.Q."/>
            <person name="Wan P."/>
        </authorList>
    </citation>
    <scope>NUCLEOTIDE SEQUENCE</scope>
    <source>
        <strain evidence="3">cv. Jingnong 6</strain>
    </source>
</reference>
<feature type="region of interest" description="Disordered" evidence="1">
    <location>
        <begin position="1"/>
        <end position="83"/>
    </location>
</feature>
<organism evidence="2 3">
    <name type="scientific">Phaseolus angularis</name>
    <name type="common">Azuki bean</name>
    <name type="synonym">Vigna angularis</name>
    <dbReference type="NCBI Taxonomy" id="3914"/>
    <lineage>
        <taxon>Eukaryota</taxon>
        <taxon>Viridiplantae</taxon>
        <taxon>Streptophyta</taxon>
        <taxon>Embryophyta</taxon>
        <taxon>Tracheophyta</taxon>
        <taxon>Spermatophyta</taxon>
        <taxon>Magnoliopsida</taxon>
        <taxon>eudicotyledons</taxon>
        <taxon>Gunneridae</taxon>
        <taxon>Pentapetalae</taxon>
        <taxon>rosids</taxon>
        <taxon>fabids</taxon>
        <taxon>Fabales</taxon>
        <taxon>Fabaceae</taxon>
        <taxon>Papilionoideae</taxon>
        <taxon>50 kb inversion clade</taxon>
        <taxon>NPAAA clade</taxon>
        <taxon>indigoferoid/millettioid clade</taxon>
        <taxon>Phaseoleae</taxon>
        <taxon>Vigna</taxon>
    </lineage>
</organism>
<gene>
    <name evidence="2" type="ORF">LR48_Vigan04g006300</name>
</gene>
<accession>A0A0L9UAA4</accession>
<sequence length="187" mass="20586">MKEKEFRGMREAAVSHPATLPQPRHNPTSASPSSRNQFIAFQQPSSSSPAEPSKANCNAVPSSISPPVREHLHQPPSPSFKHHPTLQAVATATTQSFLFATAATQSFLFAPAAPFKPPPQRQDVDHGSIFILAFIIKPREPQSQRCRNFSLQKHRIANRISHSSPSSCASHHRLPQLAKENPITEKP</sequence>
<dbReference type="EMBL" id="CM003374">
    <property type="protein sequence ID" value="KOM39865.1"/>
    <property type="molecule type" value="Genomic_DNA"/>
</dbReference>
<feature type="compositionally biased region" description="Polar residues" evidence="1">
    <location>
        <begin position="55"/>
        <end position="65"/>
    </location>
</feature>
<dbReference type="AlphaFoldDB" id="A0A0L9UAA4"/>
<protein>
    <submittedName>
        <fullName evidence="2">Uncharacterized protein</fullName>
    </submittedName>
</protein>
<feature type="compositionally biased region" description="Polar residues" evidence="1">
    <location>
        <begin position="25"/>
        <end position="43"/>
    </location>
</feature>
<feature type="compositionally biased region" description="Basic and acidic residues" evidence="1">
    <location>
        <begin position="1"/>
        <end position="10"/>
    </location>
</feature>